<evidence type="ECO:0000256" key="16">
    <source>
        <dbReference type="SAM" id="Coils"/>
    </source>
</evidence>
<evidence type="ECO:0000313" key="19">
    <source>
        <dbReference type="Ensembl" id="ENSGACP00000037202.1"/>
    </source>
</evidence>
<evidence type="ECO:0000256" key="7">
    <source>
        <dbReference type="ARBA" id="ARBA00022553"/>
    </source>
</evidence>
<dbReference type="GO" id="GO:0005634">
    <property type="term" value="C:nucleus"/>
    <property type="evidence" value="ECO:0007669"/>
    <property type="project" value="UniProtKB-SubCell"/>
</dbReference>
<accession>A0AAQ4PEL9</accession>
<dbReference type="Gene3D" id="2.30.29.30">
    <property type="entry name" value="Pleckstrin-homology domain (PH domain)/Phosphotyrosine-binding domain (PTB)"/>
    <property type="match status" value="1"/>
</dbReference>
<dbReference type="SUPFAM" id="SSF47473">
    <property type="entry name" value="EF-hand"/>
    <property type="match status" value="1"/>
</dbReference>
<dbReference type="GO" id="GO:0005886">
    <property type="term" value="C:plasma membrane"/>
    <property type="evidence" value="ECO:0007669"/>
    <property type="project" value="UniProtKB-SubCell"/>
</dbReference>
<dbReference type="InterPro" id="IPR011992">
    <property type="entry name" value="EF-hand-dom_pair"/>
</dbReference>
<dbReference type="InterPro" id="IPR001849">
    <property type="entry name" value="PH_domain"/>
</dbReference>
<dbReference type="InterPro" id="IPR057837">
    <property type="entry name" value="PH_SWAP70"/>
</dbReference>
<keyword evidence="9" id="KW-0238">DNA-binding</keyword>
<dbReference type="FunFam" id="2.30.29.30:FF:000175">
    <property type="entry name" value="switch-associated protein 70 isoform X2"/>
    <property type="match status" value="1"/>
</dbReference>
<sequence length="563" mass="66140">MALRDELLKSIWHAFTSLDVDKSGKVSKSQLKVLSHNLCTVMKIPHDPVALEEHFKDDDEGPVSNQGYMPYLNRFILDKVTGNFDLQDFNKMCWTLSFRKNLDQSLLLISNDDAFKIWCIFNFLSEDTYPLTVVTEENEYFLQQSLSAWQLIGLVGSGHFSKGMERQTLSMGVNEVYQELIMDVLKQGYMMKKGHKRKNWTERWFMLKPNSISYYVGEDLAEKKGDILLDRNCDVEPLPDKDGKKCLFLIKSSQKTFEISVSDKKKKHEWILAIQTCVSLLRQCRPAPHREARQRRRDLRLKLRAEQEELQLRMKELQLANEAKQLELENMRKALEEAATNAAEEEQRRLQTQTELQDRYQTDLEREQMVRKEMEKQVAQKSTELEQYLQRVREMEGMYRQLEDALEDEKRARQEEEAVRKLQARRLLEEEATKRVELEEFHLRQQRAISQTEAEKRELEKERVAKESALQAAMTQLEQLEQERQGALEQYQTVMKKLEDATNNTKTWKHKVAEHEGMLRLIQPGSKGQQMITNWGPAAFSDAELTLRQKKWQEGKNQTAEAQ</sequence>
<evidence type="ECO:0000256" key="9">
    <source>
        <dbReference type="ARBA" id="ARBA00023125"/>
    </source>
</evidence>
<evidence type="ECO:0000256" key="15">
    <source>
        <dbReference type="ARBA" id="ARBA00074876"/>
    </source>
</evidence>
<dbReference type="AlphaFoldDB" id="A0AAQ4PEL9"/>
<evidence type="ECO:0000256" key="6">
    <source>
        <dbReference type="ARBA" id="ARBA00022490"/>
    </source>
</evidence>
<name>A0AAQ4PEL9_GASAC</name>
<evidence type="ECO:0000313" key="20">
    <source>
        <dbReference type="Proteomes" id="UP000007635"/>
    </source>
</evidence>
<dbReference type="GO" id="GO:0003677">
    <property type="term" value="F:DNA binding"/>
    <property type="evidence" value="ECO:0007669"/>
    <property type="project" value="UniProtKB-KW"/>
</dbReference>
<feature type="domain" description="PH" evidence="17">
    <location>
        <begin position="183"/>
        <end position="279"/>
    </location>
</feature>
<reference evidence="19" key="3">
    <citation type="submission" date="2025-09" db="UniProtKB">
        <authorList>
            <consortium name="Ensembl"/>
        </authorList>
    </citation>
    <scope>IDENTIFICATION</scope>
</reference>
<keyword evidence="7" id="KW-0597">Phosphoprotein</keyword>
<comment type="subunit">
    <text evidence="14">The SWAP complex consists of NPM1, NCL, PARP1 and SWAP70.</text>
</comment>
<dbReference type="Proteomes" id="UP000007635">
    <property type="component" value="Chromosome XIX"/>
</dbReference>
<organism evidence="19 20">
    <name type="scientific">Gasterosteus aculeatus aculeatus</name>
    <name type="common">three-spined stickleback</name>
    <dbReference type="NCBI Taxonomy" id="481459"/>
    <lineage>
        <taxon>Eukaryota</taxon>
        <taxon>Metazoa</taxon>
        <taxon>Chordata</taxon>
        <taxon>Craniata</taxon>
        <taxon>Vertebrata</taxon>
        <taxon>Euteleostomi</taxon>
        <taxon>Actinopterygii</taxon>
        <taxon>Neopterygii</taxon>
        <taxon>Teleostei</taxon>
        <taxon>Neoteleostei</taxon>
        <taxon>Acanthomorphata</taxon>
        <taxon>Eupercaria</taxon>
        <taxon>Perciformes</taxon>
        <taxon>Cottioidei</taxon>
        <taxon>Gasterosteales</taxon>
        <taxon>Gasterosteidae</taxon>
        <taxon>Gasterosteus</taxon>
    </lineage>
</organism>
<evidence type="ECO:0000256" key="4">
    <source>
        <dbReference type="ARBA" id="ARBA00004510"/>
    </source>
</evidence>
<dbReference type="GO" id="GO:0030027">
    <property type="term" value="C:lamellipodium"/>
    <property type="evidence" value="ECO:0007669"/>
    <property type="project" value="UniProtKB-SubCell"/>
</dbReference>
<evidence type="ECO:0000256" key="10">
    <source>
        <dbReference type="ARBA" id="ARBA00023136"/>
    </source>
</evidence>
<evidence type="ECO:0000256" key="1">
    <source>
        <dbReference type="ARBA" id="ARBA00004123"/>
    </source>
</evidence>
<reference evidence="19" key="2">
    <citation type="submission" date="2025-08" db="UniProtKB">
        <authorList>
            <consortium name="Ensembl"/>
        </authorList>
    </citation>
    <scope>IDENTIFICATION</scope>
</reference>
<dbReference type="PROSITE" id="PS50003">
    <property type="entry name" value="PH_DOMAIN"/>
    <property type="match status" value="1"/>
</dbReference>
<dbReference type="InterPro" id="IPR002048">
    <property type="entry name" value="EF_hand_dom"/>
</dbReference>
<protein>
    <recommendedName>
        <fullName evidence="15">Switch-associated protein 70</fullName>
    </recommendedName>
</protein>
<dbReference type="SMART" id="SM00233">
    <property type="entry name" value="PH"/>
    <property type="match status" value="1"/>
</dbReference>
<keyword evidence="8 16" id="KW-0175">Coiled coil</keyword>
<dbReference type="Pfam" id="PF25530">
    <property type="entry name" value="EF-hand_SWAP70_N"/>
    <property type="match status" value="1"/>
</dbReference>
<evidence type="ECO:0000259" key="17">
    <source>
        <dbReference type="PROSITE" id="PS50003"/>
    </source>
</evidence>
<feature type="domain" description="EF-hand" evidence="18">
    <location>
        <begin position="6"/>
        <end position="41"/>
    </location>
</feature>
<keyword evidence="5" id="KW-1003">Cell membrane</keyword>
<proteinExistence type="predicted"/>
<dbReference type="PROSITE" id="PS50222">
    <property type="entry name" value="EF_HAND_2"/>
    <property type="match status" value="1"/>
</dbReference>
<evidence type="ECO:0000259" key="18">
    <source>
        <dbReference type="PROSITE" id="PS50222"/>
    </source>
</evidence>
<dbReference type="InterPro" id="IPR011993">
    <property type="entry name" value="PH-like_dom_sf"/>
</dbReference>
<evidence type="ECO:0000256" key="3">
    <source>
        <dbReference type="ARBA" id="ARBA00004496"/>
    </source>
</evidence>
<dbReference type="Ensembl" id="ENSGACT00000046754.1">
    <property type="protein sequence ID" value="ENSGACP00000037202.1"/>
    <property type="gene ID" value="ENSGACG00000009748.2"/>
</dbReference>
<dbReference type="GeneTree" id="ENSGT00950000183017"/>
<keyword evidence="6" id="KW-0963">Cytoplasm</keyword>
<keyword evidence="20" id="KW-1185">Reference proteome</keyword>
<dbReference type="GO" id="GO:0005737">
    <property type="term" value="C:cytoplasm"/>
    <property type="evidence" value="ECO:0007669"/>
    <property type="project" value="UniProtKB-SubCell"/>
</dbReference>
<evidence type="ECO:0000256" key="14">
    <source>
        <dbReference type="ARBA" id="ARBA00066244"/>
    </source>
</evidence>
<keyword evidence="10" id="KW-0472">Membrane</keyword>
<dbReference type="Pfam" id="PF00169">
    <property type="entry name" value="PH"/>
    <property type="match status" value="1"/>
</dbReference>
<keyword evidence="12" id="KW-0966">Cell projection</keyword>
<dbReference type="CDD" id="cd13273">
    <property type="entry name" value="PH_SWAP-70"/>
    <property type="match status" value="1"/>
</dbReference>
<dbReference type="InterPro" id="IPR057836">
    <property type="entry name" value="EF-hand_SWAP70_N"/>
</dbReference>
<evidence type="ECO:0000256" key="8">
    <source>
        <dbReference type="ARBA" id="ARBA00023054"/>
    </source>
</evidence>
<dbReference type="PANTHER" id="PTHR14383">
    <property type="entry name" value="SWAP-70 RECOMBINASE"/>
    <property type="match status" value="1"/>
</dbReference>
<dbReference type="SUPFAM" id="SSF50729">
    <property type="entry name" value="PH domain-like"/>
    <property type="match status" value="1"/>
</dbReference>
<evidence type="ECO:0000256" key="5">
    <source>
        <dbReference type="ARBA" id="ARBA00022475"/>
    </source>
</evidence>
<feature type="coiled-coil region" evidence="16">
    <location>
        <begin position="289"/>
        <end position="504"/>
    </location>
</feature>
<reference evidence="19 20" key="1">
    <citation type="journal article" date="2021" name="G3 (Bethesda)">
        <title>Improved contiguity of the threespine stickleback genome using long-read sequencing.</title>
        <authorList>
            <person name="Nath S."/>
            <person name="Shaw D.E."/>
            <person name="White M.A."/>
        </authorList>
    </citation>
    <scope>NUCLEOTIDE SEQUENCE [LARGE SCALE GENOMIC DNA]</scope>
    <source>
        <strain evidence="19 20">Lake Benthic</strain>
    </source>
</reference>
<evidence type="ECO:0000256" key="2">
    <source>
        <dbReference type="ARBA" id="ARBA00004236"/>
    </source>
</evidence>
<dbReference type="PANTHER" id="PTHR14383:SF6">
    <property type="entry name" value="SWITCH-ASSOCIATED PROTEIN 70"/>
    <property type="match status" value="1"/>
</dbReference>
<comment type="subcellular location">
    <subcellularLocation>
        <location evidence="2">Cell membrane</location>
    </subcellularLocation>
    <subcellularLocation>
        <location evidence="4">Cell projection</location>
        <location evidence="4">Lamellipodium</location>
    </subcellularLocation>
    <subcellularLocation>
        <location evidence="3">Cytoplasm</location>
    </subcellularLocation>
    <subcellularLocation>
        <location evidence="1">Nucleus</location>
    </subcellularLocation>
</comment>
<evidence type="ECO:0000256" key="11">
    <source>
        <dbReference type="ARBA" id="ARBA00023242"/>
    </source>
</evidence>
<keyword evidence="11" id="KW-0539">Nucleus</keyword>
<comment type="function">
    <text evidence="13">Phosphatidylinositol 3,4,5-trisphosphate-dependent guanine nucleotide exchange factor (GEF) which, independently of RAS, transduces signals from tyrosine kinase receptors to RAC. It also mediates signaling of membrane ruffling. Regulates the actin cytoskeleton as an effector or adapter protein in response to agonist stimulated phosphatidylinositol (3,4)-bisphosphate production and cell protrusion.</text>
</comment>
<evidence type="ECO:0000256" key="13">
    <source>
        <dbReference type="ARBA" id="ARBA00059750"/>
    </source>
</evidence>
<dbReference type="GO" id="GO:0005509">
    <property type="term" value="F:calcium ion binding"/>
    <property type="evidence" value="ECO:0007669"/>
    <property type="project" value="InterPro"/>
</dbReference>
<evidence type="ECO:0000256" key="12">
    <source>
        <dbReference type="ARBA" id="ARBA00023273"/>
    </source>
</evidence>